<name>A0A5B7IXM5_PORTR</name>
<gene>
    <name evidence="2" type="ORF">E2C01_081818</name>
</gene>
<evidence type="ECO:0008006" key="4">
    <source>
        <dbReference type="Google" id="ProtNLM"/>
    </source>
</evidence>
<dbReference type="AlphaFoldDB" id="A0A5B7IXM5"/>
<feature type="region of interest" description="Disordered" evidence="1">
    <location>
        <begin position="38"/>
        <end position="61"/>
    </location>
</feature>
<comment type="caution">
    <text evidence="2">The sequence shown here is derived from an EMBL/GenBank/DDBJ whole genome shotgun (WGS) entry which is preliminary data.</text>
</comment>
<keyword evidence="3" id="KW-1185">Reference proteome</keyword>
<protein>
    <recommendedName>
        <fullName evidence="4">Dipeptidase</fullName>
    </recommendedName>
</protein>
<accession>A0A5B7IXM5</accession>
<organism evidence="2 3">
    <name type="scientific">Portunus trituberculatus</name>
    <name type="common">Swimming crab</name>
    <name type="synonym">Neptunus trituberculatus</name>
    <dbReference type="NCBI Taxonomy" id="210409"/>
    <lineage>
        <taxon>Eukaryota</taxon>
        <taxon>Metazoa</taxon>
        <taxon>Ecdysozoa</taxon>
        <taxon>Arthropoda</taxon>
        <taxon>Crustacea</taxon>
        <taxon>Multicrustacea</taxon>
        <taxon>Malacostraca</taxon>
        <taxon>Eumalacostraca</taxon>
        <taxon>Eucarida</taxon>
        <taxon>Decapoda</taxon>
        <taxon>Pleocyemata</taxon>
        <taxon>Brachyura</taxon>
        <taxon>Eubrachyura</taxon>
        <taxon>Portunoidea</taxon>
        <taxon>Portunidae</taxon>
        <taxon>Portuninae</taxon>
        <taxon>Portunus</taxon>
    </lineage>
</organism>
<dbReference type="EMBL" id="VSRR010073137">
    <property type="protein sequence ID" value="MPC86973.1"/>
    <property type="molecule type" value="Genomic_DNA"/>
</dbReference>
<proteinExistence type="predicted"/>
<reference evidence="2 3" key="1">
    <citation type="submission" date="2019-05" db="EMBL/GenBank/DDBJ databases">
        <title>Another draft genome of Portunus trituberculatus and its Hox gene families provides insights of decapod evolution.</title>
        <authorList>
            <person name="Jeong J.-H."/>
            <person name="Song I."/>
            <person name="Kim S."/>
            <person name="Choi T."/>
            <person name="Kim D."/>
            <person name="Ryu S."/>
            <person name="Kim W."/>
        </authorList>
    </citation>
    <scope>NUCLEOTIDE SEQUENCE [LARGE SCALE GENOMIC DNA]</scope>
    <source>
        <tissue evidence="2">Muscle</tissue>
    </source>
</reference>
<dbReference type="Proteomes" id="UP000324222">
    <property type="component" value="Unassembled WGS sequence"/>
</dbReference>
<dbReference type="Gene3D" id="3.20.20.140">
    <property type="entry name" value="Metal-dependent hydrolases"/>
    <property type="match status" value="1"/>
</dbReference>
<evidence type="ECO:0000256" key="1">
    <source>
        <dbReference type="SAM" id="MobiDB-lite"/>
    </source>
</evidence>
<evidence type="ECO:0000313" key="3">
    <source>
        <dbReference type="Proteomes" id="UP000324222"/>
    </source>
</evidence>
<sequence>MEDLRKLAGQNLLRVMREAEQVRKDLQEQGMRPYEEELPHGALGETPSCFYKFNKSPSNSE</sequence>
<evidence type="ECO:0000313" key="2">
    <source>
        <dbReference type="EMBL" id="MPC86973.1"/>
    </source>
</evidence>